<evidence type="ECO:0000256" key="4">
    <source>
        <dbReference type="ARBA" id="ARBA00022691"/>
    </source>
</evidence>
<dbReference type="GO" id="GO:0003723">
    <property type="term" value="F:RNA binding"/>
    <property type="evidence" value="ECO:0007669"/>
    <property type="project" value="InterPro"/>
</dbReference>
<dbReference type="HAMAP" id="MF_01885">
    <property type="entry name" value="tRNA_methyltr_TrmL"/>
    <property type="match status" value="1"/>
</dbReference>
<protein>
    <recommendedName>
        <fullName evidence="6">tRNA/rRNA methyltransferase SpoU type domain-containing protein</fullName>
    </recommendedName>
</protein>
<keyword evidence="3" id="KW-0808">Transferase</keyword>
<reference evidence="7" key="1">
    <citation type="submission" date="2018-05" db="EMBL/GenBank/DDBJ databases">
        <authorList>
            <person name="Lanie J.A."/>
            <person name="Ng W.-L."/>
            <person name="Kazmierczak K.M."/>
            <person name="Andrzejewski T.M."/>
            <person name="Davidsen T.M."/>
            <person name="Wayne K.J."/>
            <person name="Tettelin H."/>
            <person name="Glass J.I."/>
            <person name="Rusch D."/>
            <person name="Podicherti R."/>
            <person name="Tsui H.-C.T."/>
            <person name="Winkler M.E."/>
        </authorList>
    </citation>
    <scope>NUCLEOTIDE SEQUENCE</scope>
</reference>
<keyword evidence="1" id="KW-0963">Cytoplasm</keyword>
<dbReference type="Pfam" id="PF00588">
    <property type="entry name" value="SpoU_methylase"/>
    <property type="match status" value="1"/>
</dbReference>
<proteinExistence type="inferred from homology"/>
<dbReference type="GO" id="GO:0008173">
    <property type="term" value="F:RNA methyltransferase activity"/>
    <property type="evidence" value="ECO:0007669"/>
    <property type="project" value="InterPro"/>
</dbReference>
<keyword evidence="2" id="KW-0489">Methyltransferase</keyword>
<dbReference type="InterPro" id="IPR029028">
    <property type="entry name" value="Alpha/beta_knot_MTases"/>
</dbReference>
<name>A0A381X4J7_9ZZZZ</name>
<accession>A0A381X4J7</accession>
<feature type="domain" description="tRNA/rRNA methyltransferase SpoU type" evidence="6">
    <location>
        <begin position="2"/>
        <end position="141"/>
    </location>
</feature>
<gene>
    <name evidence="7" type="ORF">METZ01_LOCUS112414</name>
</gene>
<dbReference type="CDD" id="cd18094">
    <property type="entry name" value="SpoU-like_TrmL"/>
    <property type="match status" value="1"/>
</dbReference>
<evidence type="ECO:0000256" key="2">
    <source>
        <dbReference type="ARBA" id="ARBA00022603"/>
    </source>
</evidence>
<dbReference type="SUPFAM" id="SSF75217">
    <property type="entry name" value="alpha/beta knot"/>
    <property type="match status" value="1"/>
</dbReference>
<organism evidence="7">
    <name type="scientific">marine metagenome</name>
    <dbReference type="NCBI Taxonomy" id="408172"/>
    <lineage>
        <taxon>unclassified sequences</taxon>
        <taxon>metagenomes</taxon>
        <taxon>ecological metagenomes</taxon>
    </lineage>
</organism>
<keyword evidence="5" id="KW-0819">tRNA processing</keyword>
<sequence length="151" mass="16778">MNVVLFEPEIPQNTGNIIRLCANTGAHLHLVEPLGFSLDQAHVRRASLDYEELAKITMHKSIESVFRISDMNSIYGTLPNGPTTYTAPVYLPDTTVIFGPESVGLPQQIVSRINCANRISIPMMPANRSLNLSNAVSIIVYEIWRQLGFPK</sequence>
<keyword evidence="4" id="KW-0949">S-adenosyl-L-methionine</keyword>
<evidence type="ECO:0000313" key="7">
    <source>
        <dbReference type="EMBL" id="SVA59560.1"/>
    </source>
</evidence>
<dbReference type="AlphaFoldDB" id="A0A381X4J7"/>
<evidence type="ECO:0000256" key="1">
    <source>
        <dbReference type="ARBA" id="ARBA00022490"/>
    </source>
</evidence>
<dbReference type="GO" id="GO:0002130">
    <property type="term" value="P:wobble position ribose methylation"/>
    <property type="evidence" value="ECO:0007669"/>
    <property type="project" value="TreeGrafter"/>
</dbReference>
<dbReference type="InterPro" id="IPR016914">
    <property type="entry name" value="TrmL"/>
</dbReference>
<dbReference type="Gene3D" id="3.40.1280.10">
    <property type="match status" value="1"/>
</dbReference>
<evidence type="ECO:0000256" key="5">
    <source>
        <dbReference type="ARBA" id="ARBA00022694"/>
    </source>
</evidence>
<dbReference type="InterPro" id="IPR029026">
    <property type="entry name" value="tRNA_m1G_MTases_N"/>
</dbReference>
<dbReference type="PANTHER" id="PTHR42971">
    <property type="entry name" value="TRNA (CYTIDINE(34)-2'-O)-METHYLTRANSFERASE"/>
    <property type="match status" value="1"/>
</dbReference>
<dbReference type="PIRSF" id="PIRSF029256">
    <property type="entry name" value="SpoU_TrmH_prd"/>
    <property type="match status" value="1"/>
</dbReference>
<dbReference type="EMBL" id="UINC01013859">
    <property type="protein sequence ID" value="SVA59560.1"/>
    <property type="molecule type" value="Genomic_DNA"/>
</dbReference>
<evidence type="ECO:0000259" key="6">
    <source>
        <dbReference type="Pfam" id="PF00588"/>
    </source>
</evidence>
<evidence type="ECO:0000256" key="3">
    <source>
        <dbReference type="ARBA" id="ARBA00022679"/>
    </source>
</evidence>
<dbReference type="PANTHER" id="PTHR42971:SF1">
    <property type="entry name" value="TRNA (CYTIDINE(34)-2'-O)-METHYLTRANSFERASE"/>
    <property type="match status" value="1"/>
</dbReference>
<dbReference type="InterPro" id="IPR001537">
    <property type="entry name" value="SpoU_MeTrfase"/>
</dbReference>